<dbReference type="Pfam" id="PF00583">
    <property type="entry name" value="Acetyltransf_1"/>
    <property type="match status" value="1"/>
</dbReference>
<keyword evidence="1" id="KW-0808">Transferase</keyword>
<evidence type="ECO:0000256" key="1">
    <source>
        <dbReference type="ARBA" id="ARBA00022679"/>
    </source>
</evidence>
<dbReference type="PANTHER" id="PTHR43420">
    <property type="entry name" value="ACETYLTRANSFERASE"/>
    <property type="match status" value="1"/>
</dbReference>
<dbReference type="EMBL" id="JAMQGM010000017">
    <property type="protein sequence ID" value="MCM2577352.1"/>
    <property type="molecule type" value="Genomic_DNA"/>
</dbReference>
<evidence type="ECO:0000256" key="3">
    <source>
        <dbReference type="SAM" id="MobiDB-lite"/>
    </source>
</evidence>
<evidence type="ECO:0000313" key="5">
    <source>
        <dbReference type="EMBL" id="MCM2577352.1"/>
    </source>
</evidence>
<name>A0ABT0X6L5_9ACTN</name>
<evidence type="ECO:0000313" key="6">
    <source>
        <dbReference type="Proteomes" id="UP001167160"/>
    </source>
</evidence>
<dbReference type="InterPro" id="IPR050680">
    <property type="entry name" value="YpeA/RimI_acetyltransf"/>
</dbReference>
<accession>A0ABT0X6L5</accession>
<organism evidence="5 6">
    <name type="scientific">Streptomyces meridianus</name>
    <dbReference type="NCBI Taxonomy" id="2938945"/>
    <lineage>
        <taxon>Bacteria</taxon>
        <taxon>Bacillati</taxon>
        <taxon>Actinomycetota</taxon>
        <taxon>Actinomycetes</taxon>
        <taxon>Kitasatosporales</taxon>
        <taxon>Streptomycetaceae</taxon>
        <taxon>Streptomyces</taxon>
    </lineage>
</organism>
<feature type="domain" description="N-acetyltransferase" evidence="4">
    <location>
        <begin position="3"/>
        <end position="182"/>
    </location>
</feature>
<dbReference type="CDD" id="cd04301">
    <property type="entry name" value="NAT_SF"/>
    <property type="match status" value="1"/>
</dbReference>
<gene>
    <name evidence="5" type="ORF">M1E25_08300</name>
</gene>
<dbReference type="SUPFAM" id="SSF55729">
    <property type="entry name" value="Acyl-CoA N-acyltransferases (Nat)"/>
    <property type="match status" value="1"/>
</dbReference>
<feature type="region of interest" description="Disordered" evidence="3">
    <location>
        <begin position="166"/>
        <end position="186"/>
    </location>
</feature>
<protein>
    <submittedName>
        <fullName evidence="5">GNAT family N-acetyltransferase</fullName>
    </submittedName>
</protein>
<dbReference type="Gene3D" id="3.40.630.30">
    <property type="match status" value="1"/>
</dbReference>
<keyword evidence="6" id="KW-1185">Reference proteome</keyword>
<dbReference type="InterPro" id="IPR000182">
    <property type="entry name" value="GNAT_dom"/>
</dbReference>
<proteinExistence type="predicted"/>
<comment type="caution">
    <text evidence="5">The sequence shown here is derived from an EMBL/GenBank/DDBJ whole genome shotgun (WGS) entry which is preliminary data.</text>
</comment>
<evidence type="ECO:0000256" key="2">
    <source>
        <dbReference type="ARBA" id="ARBA00023315"/>
    </source>
</evidence>
<dbReference type="PROSITE" id="PS51186">
    <property type="entry name" value="GNAT"/>
    <property type="match status" value="1"/>
</dbReference>
<dbReference type="Proteomes" id="UP001167160">
    <property type="component" value="Unassembled WGS sequence"/>
</dbReference>
<keyword evidence="2" id="KW-0012">Acyltransferase</keyword>
<dbReference type="RefSeq" id="WP_251412014.1">
    <property type="nucleotide sequence ID" value="NZ_JAMQGM010000017.1"/>
</dbReference>
<dbReference type="InterPro" id="IPR016181">
    <property type="entry name" value="Acyl_CoA_acyltransferase"/>
</dbReference>
<reference evidence="5" key="1">
    <citation type="journal article" date="2023" name="Int. J. Syst. Evol. Microbiol.">
        <title>Streptomyces meridianus sp. nov. isolated from brackish water of the Tagus estuary in Alcochete, Portugal.</title>
        <authorList>
            <person name="Santos J.D.N."/>
            <person name="Klimek D."/>
            <person name="Calusinska M."/>
            <person name="Lobo Da Cunha A."/>
            <person name="Catita J."/>
            <person name="Goncalves H."/>
            <person name="Gonzalez I."/>
            <person name="Reyes F."/>
            <person name="Lage O.M."/>
        </authorList>
    </citation>
    <scope>NUCLEOTIDE SEQUENCE</scope>
    <source>
        <strain evidence="5">MTZ3.1</strain>
    </source>
</reference>
<evidence type="ECO:0000259" key="4">
    <source>
        <dbReference type="PROSITE" id="PS51186"/>
    </source>
</evidence>
<sequence>MAYTVRTVKADEWEELRALRLRALGDPVARIAFCDDPRLALLQADDYWKARAVPLSDGGTATNLIAVDEDDGTWVGMLAVLDETGSRGPVQEPDGAALPDRVHIVSVYVLPEHRGTGVAEALLRGAVAWSWENTPAQRVRLWVHERNSRALAFYLRLGFVRTGERMPFPSQPEETEHELEIRRGTA</sequence>